<dbReference type="PANTHER" id="PTHR33167">
    <property type="entry name" value="TRANSCRIPTION FACTOR, PUTATIVE (DUF863)-RELATED"/>
    <property type="match status" value="1"/>
</dbReference>
<dbReference type="OrthoDB" id="1928288at2759"/>
<accession>A0A7J0GD21</accession>
<comment type="caution">
    <text evidence="1">The sequence shown here is derived from an EMBL/GenBank/DDBJ whole genome shotgun (WGS) entry which is preliminary data.</text>
</comment>
<dbReference type="Proteomes" id="UP000585474">
    <property type="component" value="Unassembled WGS sequence"/>
</dbReference>
<name>A0A7J0GD21_9ERIC</name>
<dbReference type="PANTHER" id="PTHR33167:SF33">
    <property type="entry name" value="MYB-CC TYPE TRANSCRIPTION FACTOR LHEQLE-CONTAINING DOMAIN-CONTAINING PROTEIN"/>
    <property type="match status" value="1"/>
</dbReference>
<organism evidence="1 2">
    <name type="scientific">Actinidia rufa</name>
    <dbReference type="NCBI Taxonomy" id="165716"/>
    <lineage>
        <taxon>Eukaryota</taxon>
        <taxon>Viridiplantae</taxon>
        <taxon>Streptophyta</taxon>
        <taxon>Embryophyta</taxon>
        <taxon>Tracheophyta</taxon>
        <taxon>Spermatophyta</taxon>
        <taxon>Magnoliopsida</taxon>
        <taxon>eudicotyledons</taxon>
        <taxon>Gunneridae</taxon>
        <taxon>Pentapetalae</taxon>
        <taxon>asterids</taxon>
        <taxon>Ericales</taxon>
        <taxon>Actinidiaceae</taxon>
        <taxon>Actinidia</taxon>
    </lineage>
</organism>
<sequence>MDRFLEQHNIESIKKTMLMHEDIFKHQVRELHRLYSLQKMRMNETRSEIIKQESMMYWVPMSRTSHGSDSSNYSSNIISNQHQPTTTGYQIQVQSVAENNIPSSLERSNGSRYGDETVIRSMPLPEGSLLFDLERAATTIEEEDISIEVSAIEEDQAGPSKYKTKKINQIAEDGYDPHVELTLSIGGGSFKGKKESQSLHSEFGVSSAIIKSEEEYCSSVGNSSTATLLDDDQQNKRPHWLFQGLSLNRTT</sequence>
<dbReference type="EMBL" id="BJWL01000020">
    <property type="protein sequence ID" value="GFZ08669.1"/>
    <property type="molecule type" value="Genomic_DNA"/>
</dbReference>
<keyword evidence="2" id="KW-1185">Reference proteome</keyword>
<dbReference type="AlphaFoldDB" id="A0A7J0GD21"/>
<evidence type="ECO:0000313" key="2">
    <source>
        <dbReference type="Proteomes" id="UP000585474"/>
    </source>
</evidence>
<protein>
    <submittedName>
        <fullName evidence="1">Uncharacterized protein</fullName>
    </submittedName>
</protein>
<reference evidence="1 2" key="1">
    <citation type="submission" date="2019-07" db="EMBL/GenBank/DDBJ databases">
        <title>De Novo Assembly of kiwifruit Actinidia rufa.</title>
        <authorList>
            <person name="Sugita-Konishi S."/>
            <person name="Sato K."/>
            <person name="Mori E."/>
            <person name="Abe Y."/>
            <person name="Kisaki G."/>
            <person name="Hamano K."/>
            <person name="Suezawa K."/>
            <person name="Otani M."/>
            <person name="Fukuda T."/>
            <person name="Manabe T."/>
            <person name="Gomi K."/>
            <person name="Tabuchi M."/>
            <person name="Akimitsu K."/>
            <person name="Kataoka I."/>
        </authorList>
    </citation>
    <scope>NUCLEOTIDE SEQUENCE [LARGE SCALE GENOMIC DNA]</scope>
    <source>
        <strain evidence="2">cv. Fuchu</strain>
    </source>
</reference>
<gene>
    <name evidence="1" type="ORF">Acr_20g0004770</name>
</gene>
<evidence type="ECO:0000313" key="1">
    <source>
        <dbReference type="EMBL" id="GFZ08669.1"/>
    </source>
</evidence>
<proteinExistence type="predicted"/>